<dbReference type="AlphaFoldDB" id="A0AAV7IXM8"/>
<feature type="domain" description="ZSWIM3 N-terminal" evidence="1">
    <location>
        <begin position="8"/>
        <end position="116"/>
    </location>
</feature>
<evidence type="ECO:0000313" key="2">
    <source>
        <dbReference type="EMBL" id="KAH0561046.1"/>
    </source>
</evidence>
<accession>A0AAV7IXM8</accession>
<keyword evidence="3" id="KW-1185">Reference proteome</keyword>
<dbReference type="InterPro" id="IPR011011">
    <property type="entry name" value="Znf_FYVE_PHD"/>
</dbReference>
<dbReference type="InterPro" id="IPR048325">
    <property type="entry name" value="ZSWIM3_N"/>
</dbReference>
<gene>
    <name evidence="2" type="ORF">KQX54_011742</name>
</gene>
<dbReference type="Pfam" id="PF21599">
    <property type="entry name" value="ZSWIM3_N"/>
    <property type="match status" value="1"/>
</dbReference>
<name>A0AAV7IXM8_COTGL</name>
<dbReference type="EMBL" id="JAHXZJ010000374">
    <property type="protein sequence ID" value="KAH0561046.1"/>
    <property type="molecule type" value="Genomic_DNA"/>
</dbReference>
<comment type="caution">
    <text evidence="2">The sequence shown here is derived from an EMBL/GenBank/DDBJ whole genome shotgun (WGS) entry which is preliminary data.</text>
</comment>
<dbReference type="Proteomes" id="UP000826195">
    <property type="component" value="Unassembled WGS sequence"/>
</dbReference>
<dbReference type="SUPFAM" id="SSF57903">
    <property type="entry name" value="FYVE/PHD zinc finger"/>
    <property type="match status" value="1"/>
</dbReference>
<evidence type="ECO:0000259" key="1">
    <source>
        <dbReference type="Pfam" id="PF21599"/>
    </source>
</evidence>
<protein>
    <recommendedName>
        <fullName evidence="1">ZSWIM3 N-terminal domain-containing protein</fullName>
    </recommendedName>
</protein>
<proteinExistence type="predicted"/>
<organism evidence="2 3">
    <name type="scientific">Cotesia glomerata</name>
    <name type="common">Lepidopteran parasitic wasp</name>
    <name type="synonym">Apanteles glomeratus</name>
    <dbReference type="NCBI Taxonomy" id="32391"/>
    <lineage>
        <taxon>Eukaryota</taxon>
        <taxon>Metazoa</taxon>
        <taxon>Ecdysozoa</taxon>
        <taxon>Arthropoda</taxon>
        <taxon>Hexapoda</taxon>
        <taxon>Insecta</taxon>
        <taxon>Pterygota</taxon>
        <taxon>Neoptera</taxon>
        <taxon>Endopterygota</taxon>
        <taxon>Hymenoptera</taxon>
        <taxon>Apocrita</taxon>
        <taxon>Ichneumonoidea</taxon>
        <taxon>Braconidae</taxon>
        <taxon>Microgastrinae</taxon>
        <taxon>Cotesia</taxon>
    </lineage>
</organism>
<evidence type="ECO:0000313" key="3">
    <source>
        <dbReference type="Proteomes" id="UP000826195"/>
    </source>
</evidence>
<dbReference type="Gene3D" id="3.30.40.10">
    <property type="entry name" value="Zinc/RING finger domain, C3HC4 (zinc finger)"/>
    <property type="match status" value="1"/>
</dbReference>
<dbReference type="InterPro" id="IPR013083">
    <property type="entry name" value="Znf_RING/FYVE/PHD"/>
</dbReference>
<sequence length="431" mass="49384">MDPPIFKLGDKFDDFKRIQEKLDQIKKNGFVFSTASSTTFENLEKEKKIQPGYNKRLIYDDKYYKCNKNPKKSAKEKFLKKNPGIEVVLCPAILTFRTDKDKQHLIVTEVNLQHDHKPSDPPRLDVYKKKLLAQSVIGDSVEIADFNNIEASTSPCETNLLQCQQFDSTNFDLPNVTTSFSSEKKIDKLINNREEILELPIIVDEDDFGTLLKKLSVEISSTIDKAEQTDKILKVSKMLASLKTNDNDFGSVKSDSTTKQQVGSLSLHLSKSKGRPKGRKLRAIGLPAGLNVNLTADERDRHPNQFESLKEKDKKKFIMNLIFTDGKMINMTLVGRMKIKKEHLNDLRLDNISDALTSESIKLELIRGYCENEAYEYLVELIKEKIDKGDWTCELCKIRFDGNDSCIECERCLLWFHYTCVNVIESKVPLH</sequence>
<reference evidence="2 3" key="1">
    <citation type="journal article" date="2021" name="J. Hered.">
        <title>A chromosome-level genome assembly of the parasitoid wasp, Cotesia glomerata (Hymenoptera: Braconidae).</title>
        <authorList>
            <person name="Pinto B.J."/>
            <person name="Weis J.J."/>
            <person name="Gamble T."/>
            <person name="Ode P.J."/>
            <person name="Paul R."/>
            <person name="Zaspel J.M."/>
        </authorList>
    </citation>
    <scope>NUCLEOTIDE SEQUENCE [LARGE SCALE GENOMIC DNA]</scope>
    <source>
        <strain evidence="2">CgM1</strain>
    </source>
</reference>
<dbReference type="CDD" id="cd15489">
    <property type="entry name" value="PHD_SF"/>
    <property type="match status" value="1"/>
</dbReference>